<dbReference type="GO" id="GO:0008017">
    <property type="term" value="F:microtubule binding"/>
    <property type="evidence" value="ECO:0007669"/>
    <property type="project" value="InterPro"/>
</dbReference>
<keyword evidence="3" id="KW-1185">Reference proteome</keyword>
<reference evidence="2" key="2">
    <citation type="submission" date="2025-08" db="UniProtKB">
        <authorList>
            <consortium name="Ensembl"/>
        </authorList>
    </citation>
    <scope>IDENTIFICATION</scope>
</reference>
<accession>A0A671U3E5</accession>
<dbReference type="GO" id="GO:0051256">
    <property type="term" value="P:mitotic spindle midzone assembly"/>
    <property type="evidence" value="ECO:0007669"/>
    <property type="project" value="TreeGrafter"/>
</dbReference>
<dbReference type="AlphaFoldDB" id="A0A671U3E5"/>
<dbReference type="Ensembl" id="ENSSAUT00010009201.1">
    <property type="protein sequence ID" value="ENSSAUP00010008600.1"/>
    <property type="gene ID" value="ENSSAUG00010004243.1"/>
</dbReference>
<protein>
    <submittedName>
        <fullName evidence="2">Protein regulator of cytokinesis 1b</fullName>
    </submittedName>
</protein>
<evidence type="ECO:0000313" key="3">
    <source>
        <dbReference type="Proteomes" id="UP000472265"/>
    </source>
</evidence>
<dbReference type="GO" id="GO:1990023">
    <property type="term" value="C:mitotic spindle midzone"/>
    <property type="evidence" value="ECO:0007669"/>
    <property type="project" value="TreeGrafter"/>
</dbReference>
<proteinExistence type="predicted"/>
<dbReference type="Gene3D" id="1.20.58.1520">
    <property type="match status" value="1"/>
</dbReference>
<keyword evidence="1" id="KW-0175">Coiled coil</keyword>
<gene>
    <name evidence="2" type="primary">PRC1</name>
    <name evidence="2" type="synonym">prc1b</name>
</gene>
<evidence type="ECO:0000256" key="1">
    <source>
        <dbReference type="SAM" id="Coils"/>
    </source>
</evidence>
<dbReference type="GO" id="GO:0005737">
    <property type="term" value="C:cytoplasm"/>
    <property type="evidence" value="ECO:0007669"/>
    <property type="project" value="TreeGrafter"/>
</dbReference>
<dbReference type="InterPro" id="IPR007145">
    <property type="entry name" value="MAP65_Ase1_PRC1"/>
</dbReference>
<reference evidence="2" key="1">
    <citation type="submission" date="2021-04" db="EMBL/GenBank/DDBJ databases">
        <authorList>
            <consortium name="Wellcome Sanger Institute Data Sharing"/>
        </authorList>
    </citation>
    <scope>NUCLEOTIDE SEQUENCE [LARGE SCALE GENOMIC DNA]</scope>
</reference>
<dbReference type="Proteomes" id="UP000472265">
    <property type="component" value="Chromosome 4"/>
</dbReference>
<sequence length="593" mass="69524">MRKSEVLAAEAVSCLNKALCHLKDIWEEIGIPEDQRLQRCNVVKNHIKSLLDMMIKEEESLRKRLLSSIQTCRAEMEKLYLELQLPVFEEERGITMLQQEKNIRTQMEALMKEKTNRMQQLKVLLEQDQDLCDILCSMPYGIAPDSVPTPEQLENFREHINNQNTEKAKRHAEFKELKKQIILYMDELDQIPETSFEKDVICEDEDSFCLSRDNITSLKLLICQLEERKTENEAMCESHREKIQQLWDRLQVPQEEREAFNEHMVTSRKRNLEALQAEVQRLEELKLLNIHNVTDAIRSEIAVFWEKCFYSTDQRQDFCSQSHSLFLEDFTEELLSLHDAELECLKQHYEDHKELFDGVHQWEESWTHFLDLEKKATDPTRFTNRGGNLLKEEKQRSELHKSLPKLEKKLKAQIDAWEAEQGREFLINGQKFLQYVDDQWELHRIEKEKEKLERHLKKSKQTEEDMLYGTAVRTPTKRRFLGSATPNKSRKMSSNTEVVFLPLSNYFIDRRLGNYLNFFQGSAARTPVGSKPPHPRLQGCNKENEAQMKGSPVIGALVTRASPKCNTSLTSVASTYSHNALRCIVEDVQMLMM</sequence>
<dbReference type="PANTHER" id="PTHR19321">
    <property type="entry name" value="PROTEIN REGULATOR OF CYTOKINESIS 1 PRC1-RELATED"/>
    <property type="match status" value="1"/>
</dbReference>
<dbReference type="PANTHER" id="PTHR19321:SF1">
    <property type="entry name" value="PROTEIN REGULATOR OF CYTOKINESIS 1"/>
    <property type="match status" value="1"/>
</dbReference>
<feature type="coiled-coil region" evidence="1">
    <location>
        <begin position="97"/>
        <end position="131"/>
    </location>
</feature>
<reference evidence="2" key="3">
    <citation type="submission" date="2025-09" db="UniProtKB">
        <authorList>
            <consortium name="Ensembl"/>
        </authorList>
    </citation>
    <scope>IDENTIFICATION</scope>
</reference>
<organism evidence="2 3">
    <name type="scientific">Sparus aurata</name>
    <name type="common">Gilthead sea bream</name>
    <dbReference type="NCBI Taxonomy" id="8175"/>
    <lineage>
        <taxon>Eukaryota</taxon>
        <taxon>Metazoa</taxon>
        <taxon>Chordata</taxon>
        <taxon>Craniata</taxon>
        <taxon>Vertebrata</taxon>
        <taxon>Euteleostomi</taxon>
        <taxon>Actinopterygii</taxon>
        <taxon>Neopterygii</taxon>
        <taxon>Teleostei</taxon>
        <taxon>Neoteleostei</taxon>
        <taxon>Acanthomorphata</taxon>
        <taxon>Eupercaria</taxon>
        <taxon>Spariformes</taxon>
        <taxon>Sparidae</taxon>
        <taxon>Sparus</taxon>
    </lineage>
</organism>
<dbReference type="GeneTree" id="ENSGT00390000009453"/>
<dbReference type="Pfam" id="PF03999">
    <property type="entry name" value="MAP65_ASE1"/>
    <property type="match status" value="1"/>
</dbReference>
<evidence type="ECO:0000313" key="2">
    <source>
        <dbReference type="Ensembl" id="ENSSAUP00010008600.1"/>
    </source>
</evidence>
<name>A0A671U3E5_SPAAU</name>